<evidence type="ECO:0000313" key="2">
    <source>
        <dbReference type="Proteomes" id="UP000431485"/>
    </source>
</evidence>
<keyword evidence="2" id="KW-1185">Reference proteome</keyword>
<dbReference type="EMBL" id="WLYI01000012">
    <property type="protein sequence ID" value="MTD19643.1"/>
    <property type="molecule type" value="Genomic_DNA"/>
</dbReference>
<reference evidence="1 2" key="1">
    <citation type="submission" date="2019-11" db="EMBL/GenBank/DDBJ databases">
        <title>Pseudmonas karstica sp. nov. and Pseudomonas spelaei sp. nov. from caves.</title>
        <authorList>
            <person name="Zeman M."/>
        </authorList>
    </citation>
    <scope>NUCLEOTIDE SEQUENCE [LARGE SCALE GENOMIC DNA]</scope>
    <source>
        <strain evidence="1 2">CCM 7891</strain>
    </source>
</reference>
<dbReference type="AlphaFoldDB" id="A0A7X2RRD4"/>
<proteinExistence type="predicted"/>
<gene>
    <name evidence="1" type="ORF">GIR22_10955</name>
</gene>
<dbReference type="OrthoDB" id="7026019at2"/>
<name>A0A7X2RRD4_9PSED</name>
<evidence type="ECO:0000313" key="1">
    <source>
        <dbReference type="EMBL" id="MTD19643.1"/>
    </source>
</evidence>
<accession>A0A7X2RRD4</accession>
<organism evidence="1 2">
    <name type="scientific">Pseudomonas karstica</name>
    <dbReference type="NCBI Taxonomy" id="1055468"/>
    <lineage>
        <taxon>Bacteria</taxon>
        <taxon>Pseudomonadati</taxon>
        <taxon>Pseudomonadota</taxon>
        <taxon>Gammaproteobacteria</taxon>
        <taxon>Pseudomonadales</taxon>
        <taxon>Pseudomonadaceae</taxon>
        <taxon>Pseudomonas</taxon>
    </lineage>
</organism>
<sequence length="62" mass="6823">MKQKQLSTSDLENVYDQLADALDQAAQGKREIFLVKLALLSAEALGNAEQFSELTRAALQDL</sequence>
<dbReference type="Proteomes" id="UP000431485">
    <property type="component" value="Unassembled WGS sequence"/>
</dbReference>
<protein>
    <submittedName>
        <fullName evidence="1">DUF2783 domain-containing protein</fullName>
    </submittedName>
</protein>
<comment type="caution">
    <text evidence="1">The sequence shown here is derived from an EMBL/GenBank/DDBJ whole genome shotgun (WGS) entry which is preliminary data.</text>
</comment>